<gene>
    <name evidence="1" type="ORF">ACJ73_02113</name>
</gene>
<reference evidence="1 2" key="1">
    <citation type="submission" date="2015-08" db="EMBL/GenBank/DDBJ databases">
        <title>Emmonsia species relationships and genome sequence.</title>
        <authorList>
            <person name="Cuomo C.A."/>
            <person name="Schwartz I.S."/>
            <person name="Kenyon C."/>
            <person name="De Hoog G.S."/>
            <person name="Govender N.P."/>
            <person name="Botha A."/>
            <person name="Moreno L."/>
            <person name="De Vries M."/>
            <person name="Munoz J.F."/>
            <person name="Stielow J.B."/>
        </authorList>
    </citation>
    <scope>NUCLEOTIDE SEQUENCE [LARGE SCALE GENOMIC DNA]</scope>
    <source>
        <strain evidence="1 2">EI222</strain>
    </source>
</reference>
<evidence type="ECO:0000313" key="2">
    <source>
        <dbReference type="Proteomes" id="UP000242791"/>
    </source>
</evidence>
<dbReference type="AlphaFoldDB" id="A0A1J9RFS9"/>
<keyword evidence="2" id="KW-1185">Reference proteome</keyword>
<name>A0A1J9RFS9_9EURO</name>
<organism evidence="1 2">
    <name type="scientific">Blastomyces percursus</name>
    <dbReference type="NCBI Taxonomy" id="1658174"/>
    <lineage>
        <taxon>Eukaryota</taxon>
        <taxon>Fungi</taxon>
        <taxon>Dikarya</taxon>
        <taxon>Ascomycota</taxon>
        <taxon>Pezizomycotina</taxon>
        <taxon>Eurotiomycetes</taxon>
        <taxon>Eurotiomycetidae</taxon>
        <taxon>Onygenales</taxon>
        <taxon>Ajellomycetaceae</taxon>
        <taxon>Blastomyces</taxon>
    </lineage>
</organism>
<dbReference type="EMBL" id="LGTZ01000215">
    <property type="protein sequence ID" value="OJD26501.1"/>
    <property type="molecule type" value="Genomic_DNA"/>
</dbReference>
<comment type="caution">
    <text evidence="1">The sequence shown here is derived from an EMBL/GenBank/DDBJ whole genome shotgun (WGS) entry which is preliminary data.</text>
</comment>
<sequence length="110" mass="12425">MFHREELEPIEIIDPYPRQKPVFKDIYLDSDRARAIERATKIMENPTKAGFTDAAKENSALGTAALIMDDSYRTRYGIQVGVGREKHWTVTTAAASDIPWTLPGMEISLK</sequence>
<accession>A0A1J9RFS9</accession>
<dbReference type="Proteomes" id="UP000242791">
    <property type="component" value="Unassembled WGS sequence"/>
</dbReference>
<dbReference type="STRING" id="1658174.A0A1J9RFS9"/>
<proteinExistence type="predicted"/>
<evidence type="ECO:0000313" key="1">
    <source>
        <dbReference type="EMBL" id="OJD26501.1"/>
    </source>
</evidence>
<protein>
    <submittedName>
        <fullName evidence="1">Uncharacterized protein</fullName>
    </submittedName>
</protein>
<dbReference type="VEuPathDB" id="FungiDB:ACJ73_02113"/>
<dbReference type="OrthoDB" id="10450753at2759"/>